<accession>A0A382GDV2</accession>
<proteinExistence type="predicted"/>
<organism evidence="2">
    <name type="scientific">marine metagenome</name>
    <dbReference type="NCBI Taxonomy" id="408172"/>
    <lineage>
        <taxon>unclassified sequences</taxon>
        <taxon>metagenomes</taxon>
        <taxon>ecological metagenomes</taxon>
    </lineage>
</organism>
<keyword evidence="1" id="KW-1133">Transmembrane helix</keyword>
<feature type="transmembrane region" description="Helical" evidence="1">
    <location>
        <begin position="12"/>
        <end position="37"/>
    </location>
</feature>
<protein>
    <submittedName>
        <fullName evidence="2">Uncharacterized protein</fullName>
    </submittedName>
</protein>
<gene>
    <name evidence="2" type="ORF">METZ01_LOCUS225728</name>
</gene>
<sequence length="83" mass="9352">MGALRRLISRMFLYGGIGLGTFVAVALVETIATRYLLDEALNLSLWQKLVALAVVLVLMATFRRRVRAPRRERGIRAALRALR</sequence>
<feature type="transmembrane region" description="Helical" evidence="1">
    <location>
        <begin position="43"/>
        <end position="62"/>
    </location>
</feature>
<name>A0A382GDV2_9ZZZZ</name>
<reference evidence="2" key="1">
    <citation type="submission" date="2018-05" db="EMBL/GenBank/DDBJ databases">
        <authorList>
            <person name="Lanie J.A."/>
            <person name="Ng W.-L."/>
            <person name="Kazmierczak K.M."/>
            <person name="Andrzejewski T.M."/>
            <person name="Davidsen T.M."/>
            <person name="Wayne K.J."/>
            <person name="Tettelin H."/>
            <person name="Glass J.I."/>
            <person name="Rusch D."/>
            <person name="Podicherti R."/>
            <person name="Tsui H.-C.T."/>
            <person name="Winkler M.E."/>
        </authorList>
    </citation>
    <scope>NUCLEOTIDE SEQUENCE</scope>
</reference>
<dbReference type="EMBL" id="UINC01054772">
    <property type="protein sequence ID" value="SVB72874.1"/>
    <property type="molecule type" value="Genomic_DNA"/>
</dbReference>
<keyword evidence="1" id="KW-0812">Transmembrane</keyword>
<evidence type="ECO:0000256" key="1">
    <source>
        <dbReference type="SAM" id="Phobius"/>
    </source>
</evidence>
<dbReference type="AlphaFoldDB" id="A0A382GDV2"/>
<evidence type="ECO:0000313" key="2">
    <source>
        <dbReference type="EMBL" id="SVB72874.1"/>
    </source>
</evidence>
<keyword evidence="1" id="KW-0472">Membrane</keyword>